<proteinExistence type="predicted"/>
<name>A0A2P6Q4Q0_ROSCH</name>
<evidence type="ECO:0000313" key="3">
    <source>
        <dbReference type="Proteomes" id="UP000238479"/>
    </source>
</evidence>
<keyword evidence="1" id="KW-0812">Transmembrane</keyword>
<organism evidence="2 3">
    <name type="scientific">Rosa chinensis</name>
    <name type="common">China rose</name>
    <dbReference type="NCBI Taxonomy" id="74649"/>
    <lineage>
        <taxon>Eukaryota</taxon>
        <taxon>Viridiplantae</taxon>
        <taxon>Streptophyta</taxon>
        <taxon>Embryophyta</taxon>
        <taxon>Tracheophyta</taxon>
        <taxon>Spermatophyta</taxon>
        <taxon>Magnoliopsida</taxon>
        <taxon>eudicotyledons</taxon>
        <taxon>Gunneridae</taxon>
        <taxon>Pentapetalae</taxon>
        <taxon>rosids</taxon>
        <taxon>fabids</taxon>
        <taxon>Rosales</taxon>
        <taxon>Rosaceae</taxon>
        <taxon>Rosoideae</taxon>
        <taxon>Rosoideae incertae sedis</taxon>
        <taxon>Rosa</taxon>
    </lineage>
</organism>
<dbReference type="EMBL" id="PDCK01000043">
    <property type="protein sequence ID" value="PRQ29162.1"/>
    <property type="molecule type" value="Genomic_DNA"/>
</dbReference>
<evidence type="ECO:0008006" key="4">
    <source>
        <dbReference type="Google" id="ProtNLM"/>
    </source>
</evidence>
<comment type="caution">
    <text evidence="2">The sequence shown here is derived from an EMBL/GenBank/DDBJ whole genome shotgun (WGS) entry which is preliminary data.</text>
</comment>
<reference evidence="2 3" key="1">
    <citation type="journal article" date="2018" name="Nat. Genet.">
        <title>The Rosa genome provides new insights in the design of modern roses.</title>
        <authorList>
            <person name="Bendahmane M."/>
        </authorList>
    </citation>
    <scope>NUCLEOTIDE SEQUENCE [LARGE SCALE GENOMIC DNA]</scope>
    <source>
        <strain evidence="3">cv. Old Blush</strain>
    </source>
</reference>
<sequence length="80" mass="9742">MQVNLDQKTEKRKNKKEKSKFQIFTYSFNVLCYCVYQLSFKVISNNLLIHQFSIFNIRCNYKLDLQVNLDQKRKNKKEKS</sequence>
<dbReference type="Gramene" id="PRQ29162">
    <property type="protein sequence ID" value="PRQ29162"/>
    <property type="gene ID" value="RchiOBHm_Chr5g0010911"/>
</dbReference>
<keyword evidence="1" id="KW-0472">Membrane</keyword>
<keyword evidence="3" id="KW-1185">Reference proteome</keyword>
<evidence type="ECO:0000256" key="1">
    <source>
        <dbReference type="SAM" id="Phobius"/>
    </source>
</evidence>
<gene>
    <name evidence="2" type="ORF">RchiOBHm_Chr5g0010911</name>
</gene>
<feature type="transmembrane region" description="Helical" evidence="1">
    <location>
        <begin position="21"/>
        <end position="40"/>
    </location>
</feature>
<dbReference type="AlphaFoldDB" id="A0A2P6Q4Q0"/>
<keyword evidence="1" id="KW-1133">Transmembrane helix</keyword>
<evidence type="ECO:0000313" key="2">
    <source>
        <dbReference type="EMBL" id="PRQ29162.1"/>
    </source>
</evidence>
<dbReference type="Proteomes" id="UP000238479">
    <property type="component" value="Chromosome 5"/>
</dbReference>
<accession>A0A2P6Q4Q0</accession>
<protein>
    <recommendedName>
        <fullName evidence="4">Transmembrane protein</fullName>
    </recommendedName>
</protein>